<organism evidence="2 3">
    <name type="scientific">Rothia santali</name>
    <dbReference type="NCBI Taxonomy" id="2949643"/>
    <lineage>
        <taxon>Bacteria</taxon>
        <taxon>Bacillati</taxon>
        <taxon>Actinomycetota</taxon>
        <taxon>Actinomycetes</taxon>
        <taxon>Micrococcales</taxon>
        <taxon>Micrococcaceae</taxon>
        <taxon>Rothia</taxon>
    </lineage>
</organism>
<sequence>MSPTAHQNAAASRIRRQRVRARRLAAGDVRFGAEGKGIGDPASSPPRPGSPTRRIAEDLAAMVRDLDRRGELEGLTLQQRREVVDAARDAMRTQLRQREVNDRIGPLLTLDRTRAYLGVGSRQAVDGRVKRHTLLRVVTADGVSLFPEFQFARGRVKPALPRLYDVLLGSGADPWTVVYWLTAPVGVDGGTRALDVVDSGDEDAIADLLDQARRDAAGWSDAVAR</sequence>
<dbReference type="EMBL" id="JANAFB010000001">
    <property type="protein sequence ID" value="MCP3424595.1"/>
    <property type="molecule type" value="Genomic_DNA"/>
</dbReference>
<protein>
    <submittedName>
        <fullName evidence="2">Uncharacterized protein</fullName>
    </submittedName>
</protein>
<evidence type="ECO:0000256" key="1">
    <source>
        <dbReference type="SAM" id="MobiDB-lite"/>
    </source>
</evidence>
<keyword evidence="3" id="KW-1185">Reference proteome</keyword>
<reference evidence="2" key="1">
    <citation type="submission" date="2022-06" db="EMBL/GenBank/DDBJ databases">
        <title>Rothia sp. isolated from sandalwood seedling.</title>
        <authorList>
            <person name="Tuikhar N."/>
            <person name="Kirdat K."/>
            <person name="Thorat V."/>
            <person name="Swetha P."/>
            <person name="Padma S."/>
            <person name="Sundararaj R."/>
            <person name="Yadav A."/>
        </authorList>
    </citation>
    <scope>NUCLEOTIDE SEQUENCE</scope>
    <source>
        <strain evidence="2">AR01</strain>
    </source>
</reference>
<comment type="caution">
    <text evidence="2">The sequence shown here is derived from an EMBL/GenBank/DDBJ whole genome shotgun (WGS) entry which is preliminary data.</text>
</comment>
<gene>
    <name evidence="2" type="ORF">NBM05_00720</name>
</gene>
<dbReference type="RefSeq" id="WP_254164276.1">
    <property type="nucleotide sequence ID" value="NZ_JANAFB010000001.1"/>
</dbReference>
<accession>A0A9X2HAL1</accession>
<name>A0A9X2HAL1_9MICC</name>
<dbReference type="Proteomes" id="UP001139502">
    <property type="component" value="Unassembled WGS sequence"/>
</dbReference>
<feature type="region of interest" description="Disordered" evidence="1">
    <location>
        <begin position="25"/>
        <end position="53"/>
    </location>
</feature>
<proteinExistence type="predicted"/>
<evidence type="ECO:0000313" key="3">
    <source>
        <dbReference type="Proteomes" id="UP001139502"/>
    </source>
</evidence>
<evidence type="ECO:0000313" key="2">
    <source>
        <dbReference type="EMBL" id="MCP3424595.1"/>
    </source>
</evidence>
<dbReference type="AlphaFoldDB" id="A0A9X2HAL1"/>